<evidence type="ECO:0000256" key="2">
    <source>
        <dbReference type="ARBA" id="ARBA00012229"/>
    </source>
</evidence>
<keyword evidence="5" id="KW-0479">Metal-binding</keyword>
<keyword evidence="14" id="KW-1185">Reference proteome</keyword>
<evidence type="ECO:0000259" key="11">
    <source>
        <dbReference type="PROSITE" id="PS01033"/>
    </source>
</evidence>
<dbReference type="GO" id="GO:0046210">
    <property type="term" value="P:nitric oxide catabolic process"/>
    <property type="evidence" value="ECO:0007669"/>
    <property type="project" value="TreeGrafter"/>
</dbReference>
<dbReference type="Gene3D" id="1.10.490.10">
    <property type="entry name" value="Globins"/>
    <property type="match status" value="1"/>
</dbReference>
<protein>
    <recommendedName>
        <fullName evidence="2">nitric oxide dioxygenase</fullName>
        <ecNumber evidence="2">1.14.12.17</ecNumber>
    </recommendedName>
</protein>
<comment type="catalytic activity">
    <reaction evidence="8">
        <text>2 nitric oxide + NADH + 2 O2 = 2 nitrate + NAD(+) + H(+)</text>
        <dbReference type="Rhea" id="RHEA:19469"/>
        <dbReference type="ChEBI" id="CHEBI:15378"/>
        <dbReference type="ChEBI" id="CHEBI:15379"/>
        <dbReference type="ChEBI" id="CHEBI:16480"/>
        <dbReference type="ChEBI" id="CHEBI:17632"/>
        <dbReference type="ChEBI" id="CHEBI:57540"/>
        <dbReference type="ChEBI" id="CHEBI:57945"/>
        <dbReference type="EC" id="1.14.12.17"/>
    </reaction>
</comment>
<dbReference type="GO" id="GO:0020037">
    <property type="term" value="F:heme binding"/>
    <property type="evidence" value="ECO:0007669"/>
    <property type="project" value="InterPro"/>
</dbReference>
<keyword evidence="7" id="KW-0520">NAD</keyword>
<dbReference type="Pfam" id="PF00042">
    <property type="entry name" value="Globin"/>
    <property type="match status" value="1"/>
</dbReference>
<dbReference type="InterPro" id="IPR009050">
    <property type="entry name" value="Globin-like_sf"/>
</dbReference>
<evidence type="ECO:0000256" key="7">
    <source>
        <dbReference type="ARBA" id="ARBA00023027"/>
    </source>
</evidence>
<comment type="similarity">
    <text evidence="1">In the C-terminal section; belongs to the flavoprotein pyridine nucleotide cytochrome reductase family.</text>
</comment>
<dbReference type="OrthoDB" id="436496at2759"/>
<dbReference type="InterPro" id="IPR017927">
    <property type="entry name" value="FAD-bd_FR_type"/>
</dbReference>
<dbReference type="PROSITE" id="PS01033">
    <property type="entry name" value="GLOBIN"/>
    <property type="match status" value="1"/>
</dbReference>
<accession>A0A9P9WKG4</accession>
<evidence type="ECO:0000256" key="3">
    <source>
        <dbReference type="ARBA" id="ARBA00022575"/>
    </source>
</evidence>
<feature type="compositionally biased region" description="Low complexity" evidence="10">
    <location>
        <begin position="239"/>
        <end position="259"/>
    </location>
</feature>
<evidence type="ECO:0000256" key="8">
    <source>
        <dbReference type="ARBA" id="ARBA00048649"/>
    </source>
</evidence>
<dbReference type="InterPro" id="IPR012292">
    <property type="entry name" value="Globin/Proto"/>
</dbReference>
<dbReference type="EC" id="1.14.12.17" evidence="2"/>
<dbReference type="SUPFAM" id="SSF46458">
    <property type="entry name" value="Globin-like"/>
    <property type="match status" value="1"/>
</dbReference>
<dbReference type="PROSITE" id="PS51384">
    <property type="entry name" value="FAD_FR"/>
    <property type="match status" value="1"/>
</dbReference>
<dbReference type="CDD" id="cd06184">
    <property type="entry name" value="flavohem_like_fad_nad_binding"/>
    <property type="match status" value="1"/>
</dbReference>
<dbReference type="Gene3D" id="3.40.50.80">
    <property type="entry name" value="Nucleotide-binding domain of ferredoxin-NADP reductase (FNR) module"/>
    <property type="match status" value="1"/>
</dbReference>
<sequence>MSLTYEQMNLVKGTIPALREHGEHISTVFYKTMLKEHPELNNYFNAVNMKNGTQPRALTKLILAFASNISHTSELTPKLERVANKHTSLGIQPEHYEIVCKYLMRAFAAVLGKDMTSEVRVAWTKAYWIMANMLSNREQQIYREFKGWEGWRRFIVDKKTRETREGDMVSFELKPVDGSPLPSFMPGQYISLRVRVPGSGYLQIRQYSLSDRPRPDRYRITVRKVPERHEGCSCENGHTPPSRRSPTLRSHSRSSSFSTAVESTTGDSFLGLMDYGVKKQGVVSGLLVDEILEGDTLELTHPTGDVYLDTKNDSSSTPLVFISASVGVSPMLSMLNTIIEKDPNRPISWVQGSKHSIPFEEYVTDLAKAHPNIKTTFFNTGMGNKDLAESTDSLGFGYYLEWLKADDMFFNNKSAEYFICGPQQFMLDISNYLTTNGVALSQVRYELHATGFFELEEGF</sequence>
<keyword evidence="6" id="KW-0408">Iron</keyword>
<evidence type="ECO:0000313" key="13">
    <source>
        <dbReference type="EMBL" id="KAI1868177.1"/>
    </source>
</evidence>
<dbReference type="Gene3D" id="2.40.30.10">
    <property type="entry name" value="Translation factors"/>
    <property type="match status" value="1"/>
</dbReference>
<keyword evidence="3" id="KW-0216">Detoxification</keyword>
<evidence type="ECO:0000256" key="10">
    <source>
        <dbReference type="SAM" id="MobiDB-lite"/>
    </source>
</evidence>
<dbReference type="GO" id="GO:0071500">
    <property type="term" value="P:cellular response to nitrosative stress"/>
    <property type="evidence" value="ECO:0007669"/>
    <property type="project" value="TreeGrafter"/>
</dbReference>
<evidence type="ECO:0000256" key="4">
    <source>
        <dbReference type="ARBA" id="ARBA00022617"/>
    </source>
</evidence>
<keyword evidence="4" id="KW-0349">Heme</keyword>
<dbReference type="GO" id="GO:0046872">
    <property type="term" value="F:metal ion binding"/>
    <property type="evidence" value="ECO:0007669"/>
    <property type="project" value="UniProtKB-KW"/>
</dbReference>
<dbReference type="PANTHER" id="PTHR43396:SF3">
    <property type="entry name" value="FLAVOHEMOPROTEIN"/>
    <property type="match status" value="1"/>
</dbReference>
<gene>
    <name evidence="13" type="ORF">JX265_007000</name>
</gene>
<evidence type="ECO:0000256" key="6">
    <source>
        <dbReference type="ARBA" id="ARBA00023004"/>
    </source>
</evidence>
<dbReference type="InterPro" id="IPR017938">
    <property type="entry name" value="Riboflavin_synthase-like_b-brl"/>
</dbReference>
<dbReference type="Pfam" id="PF00175">
    <property type="entry name" value="NAD_binding_1"/>
    <property type="match status" value="1"/>
</dbReference>
<dbReference type="AlphaFoldDB" id="A0A9P9WKG4"/>
<comment type="catalytic activity">
    <reaction evidence="9">
        <text>2 nitric oxide + NADPH + 2 O2 = 2 nitrate + NADP(+) + H(+)</text>
        <dbReference type="Rhea" id="RHEA:19465"/>
        <dbReference type="ChEBI" id="CHEBI:15378"/>
        <dbReference type="ChEBI" id="CHEBI:15379"/>
        <dbReference type="ChEBI" id="CHEBI:16480"/>
        <dbReference type="ChEBI" id="CHEBI:17632"/>
        <dbReference type="ChEBI" id="CHEBI:57783"/>
        <dbReference type="ChEBI" id="CHEBI:58349"/>
        <dbReference type="EC" id="1.14.12.17"/>
    </reaction>
</comment>
<dbReference type="SUPFAM" id="SSF52343">
    <property type="entry name" value="Ferredoxin reductase-like, C-terminal NADP-linked domain"/>
    <property type="match status" value="1"/>
</dbReference>
<evidence type="ECO:0000256" key="5">
    <source>
        <dbReference type="ARBA" id="ARBA00022723"/>
    </source>
</evidence>
<proteinExistence type="inferred from homology"/>
<dbReference type="PANTHER" id="PTHR43396">
    <property type="entry name" value="FLAVOHEMOPROTEIN"/>
    <property type="match status" value="1"/>
</dbReference>
<dbReference type="InterPro" id="IPR039261">
    <property type="entry name" value="FNR_nucleotide-bd"/>
</dbReference>
<dbReference type="InterPro" id="IPR001433">
    <property type="entry name" value="OxRdtase_FAD/NAD-bd"/>
</dbReference>
<dbReference type="Proteomes" id="UP000829685">
    <property type="component" value="Unassembled WGS sequence"/>
</dbReference>
<dbReference type="GO" id="GO:0008941">
    <property type="term" value="F:nitric oxide dioxygenase NAD(P)H activity"/>
    <property type="evidence" value="ECO:0007669"/>
    <property type="project" value="UniProtKB-EC"/>
</dbReference>
<evidence type="ECO:0000256" key="9">
    <source>
        <dbReference type="ARBA" id="ARBA00049433"/>
    </source>
</evidence>
<dbReference type="GO" id="GO:0071949">
    <property type="term" value="F:FAD binding"/>
    <property type="evidence" value="ECO:0007669"/>
    <property type="project" value="TreeGrafter"/>
</dbReference>
<feature type="domain" description="Globin" evidence="11">
    <location>
        <begin position="2"/>
        <end position="139"/>
    </location>
</feature>
<dbReference type="FunFam" id="1.10.490.10:FF:000003">
    <property type="entry name" value="Flavohemoprotein"/>
    <property type="match status" value="1"/>
</dbReference>
<dbReference type="EMBL" id="JAFIMR010000017">
    <property type="protein sequence ID" value="KAI1868177.1"/>
    <property type="molecule type" value="Genomic_DNA"/>
</dbReference>
<organism evidence="13 14">
    <name type="scientific">Neoarthrinium moseri</name>
    <dbReference type="NCBI Taxonomy" id="1658444"/>
    <lineage>
        <taxon>Eukaryota</taxon>
        <taxon>Fungi</taxon>
        <taxon>Dikarya</taxon>
        <taxon>Ascomycota</taxon>
        <taxon>Pezizomycotina</taxon>
        <taxon>Sordariomycetes</taxon>
        <taxon>Xylariomycetidae</taxon>
        <taxon>Amphisphaeriales</taxon>
        <taxon>Apiosporaceae</taxon>
        <taxon>Neoarthrinium</taxon>
    </lineage>
</organism>
<feature type="domain" description="FAD-binding FR-type" evidence="12">
    <location>
        <begin position="149"/>
        <end position="309"/>
    </location>
</feature>
<dbReference type="GO" id="GO:0009636">
    <property type="term" value="P:response to toxic substance"/>
    <property type="evidence" value="ECO:0007669"/>
    <property type="project" value="UniProtKB-KW"/>
</dbReference>
<comment type="caution">
    <text evidence="13">The sequence shown here is derived from an EMBL/GenBank/DDBJ whole genome shotgun (WGS) entry which is preliminary data.</text>
</comment>
<dbReference type="SUPFAM" id="SSF63380">
    <property type="entry name" value="Riboflavin synthase domain-like"/>
    <property type="match status" value="1"/>
</dbReference>
<evidence type="ECO:0000259" key="12">
    <source>
        <dbReference type="PROSITE" id="PS51384"/>
    </source>
</evidence>
<evidence type="ECO:0000313" key="14">
    <source>
        <dbReference type="Proteomes" id="UP000829685"/>
    </source>
</evidence>
<dbReference type="InterPro" id="IPR000971">
    <property type="entry name" value="Globin"/>
</dbReference>
<evidence type="ECO:0000256" key="1">
    <source>
        <dbReference type="ARBA" id="ARBA00006401"/>
    </source>
</evidence>
<name>A0A9P9WKG4_9PEZI</name>
<reference evidence="13" key="1">
    <citation type="submission" date="2021-03" db="EMBL/GenBank/DDBJ databases">
        <title>Revisited historic fungal species revealed as producer of novel bioactive compounds through whole genome sequencing and comparative genomics.</title>
        <authorList>
            <person name="Vignolle G.A."/>
            <person name="Hochenegger N."/>
            <person name="Mach R.L."/>
            <person name="Mach-Aigner A.R."/>
            <person name="Javad Rahimi M."/>
            <person name="Salim K.A."/>
            <person name="Chan C.M."/>
            <person name="Lim L.B.L."/>
            <person name="Cai F."/>
            <person name="Druzhinina I.S."/>
            <person name="U'Ren J.M."/>
            <person name="Derntl C."/>
        </authorList>
    </citation>
    <scope>NUCLEOTIDE SEQUENCE</scope>
    <source>
        <strain evidence="13">TUCIM 5799</strain>
    </source>
</reference>
<dbReference type="GO" id="GO:0019825">
    <property type="term" value="F:oxygen binding"/>
    <property type="evidence" value="ECO:0007669"/>
    <property type="project" value="InterPro"/>
</dbReference>
<feature type="region of interest" description="Disordered" evidence="10">
    <location>
        <begin position="229"/>
        <end position="260"/>
    </location>
</feature>
<dbReference type="CDD" id="cd08922">
    <property type="entry name" value="FHb-globin"/>
    <property type="match status" value="1"/>
</dbReference>